<sequence>MSDAEVGAAAGDLIYAYYLRYLVPKHKQQDFTQQGVERLTAHMREIARGRAKKEPSQPDS</sequence>
<proteinExistence type="predicted"/>
<gene>
    <name evidence="1" type="ORF">SSLN_LOCUS17215</name>
</gene>
<reference evidence="1 2" key="1">
    <citation type="submission" date="2018-11" db="EMBL/GenBank/DDBJ databases">
        <authorList>
            <consortium name="Pathogen Informatics"/>
        </authorList>
    </citation>
    <scope>NUCLEOTIDE SEQUENCE [LARGE SCALE GENOMIC DNA]</scope>
    <source>
        <strain evidence="1 2">NST_G2</strain>
    </source>
</reference>
<accession>A0A3P7D1V3</accession>
<keyword evidence="2" id="KW-1185">Reference proteome</keyword>
<organism evidence="1 2">
    <name type="scientific">Schistocephalus solidus</name>
    <name type="common">Tapeworm</name>
    <dbReference type="NCBI Taxonomy" id="70667"/>
    <lineage>
        <taxon>Eukaryota</taxon>
        <taxon>Metazoa</taxon>
        <taxon>Spiralia</taxon>
        <taxon>Lophotrochozoa</taxon>
        <taxon>Platyhelminthes</taxon>
        <taxon>Cestoda</taxon>
        <taxon>Eucestoda</taxon>
        <taxon>Diphyllobothriidea</taxon>
        <taxon>Diphyllobothriidae</taxon>
        <taxon>Schistocephalus</taxon>
    </lineage>
</organism>
<dbReference type="AlphaFoldDB" id="A0A3P7D1V3"/>
<dbReference type="Proteomes" id="UP000275846">
    <property type="component" value="Unassembled WGS sequence"/>
</dbReference>
<dbReference type="OrthoDB" id="197735at2759"/>
<name>A0A3P7D1V3_SCHSO</name>
<evidence type="ECO:0000313" key="2">
    <source>
        <dbReference type="Proteomes" id="UP000275846"/>
    </source>
</evidence>
<evidence type="ECO:0000313" key="1">
    <source>
        <dbReference type="EMBL" id="VDM03601.1"/>
    </source>
</evidence>
<dbReference type="EMBL" id="UYSU01042147">
    <property type="protein sequence ID" value="VDM03601.1"/>
    <property type="molecule type" value="Genomic_DNA"/>
</dbReference>
<protein>
    <submittedName>
        <fullName evidence="1">Uncharacterized protein</fullName>
    </submittedName>
</protein>